<organism evidence="3 4">
    <name type="scientific">Alterisphingorhabdus coralli</name>
    <dbReference type="NCBI Taxonomy" id="3071408"/>
    <lineage>
        <taxon>Bacteria</taxon>
        <taxon>Pseudomonadati</taxon>
        <taxon>Pseudomonadota</taxon>
        <taxon>Alphaproteobacteria</taxon>
        <taxon>Sphingomonadales</taxon>
        <taxon>Sphingomonadaceae</taxon>
        <taxon>Alterisphingorhabdus (ex Yan et al. 2024)</taxon>
    </lineage>
</organism>
<reference evidence="3 4" key="1">
    <citation type="submission" date="2023-10" db="EMBL/GenBank/DDBJ databases">
        <title>Complete genome sequence of a Sphingomonadaceae bacterium.</title>
        <authorList>
            <person name="Yan C."/>
        </authorList>
    </citation>
    <scope>NUCLEOTIDE SEQUENCE [LARGE SCALE GENOMIC DNA]</scope>
    <source>
        <strain evidence="3 4">SCSIO 66989</strain>
    </source>
</reference>
<feature type="signal peptide" evidence="2">
    <location>
        <begin position="1"/>
        <end position="20"/>
    </location>
</feature>
<sequence>MTIYKPALLTALLLPLALTACGGNTEGEGEATESELGDIDVLEGSVSDDMITLDRFGENPLAEDAQETDEDENGSSPAPAASNENATSESDSDDDNGAGDAEEGTDNEE</sequence>
<feature type="chain" id="PRO_5041721060" description="DNA primase" evidence="2">
    <location>
        <begin position="21"/>
        <end position="109"/>
    </location>
</feature>
<dbReference type="RefSeq" id="WP_317081764.1">
    <property type="nucleotide sequence ID" value="NZ_CP136594.1"/>
</dbReference>
<accession>A0AA97F8S1</accession>
<feature type="compositionally biased region" description="Low complexity" evidence="1">
    <location>
        <begin position="74"/>
        <end position="89"/>
    </location>
</feature>
<feature type="region of interest" description="Disordered" evidence="1">
    <location>
        <begin position="54"/>
        <end position="109"/>
    </location>
</feature>
<gene>
    <name evidence="3" type="ORF">RB602_15085</name>
</gene>
<protein>
    <recommendedName>
        <fullName evidence="5">DNA primase</fullName>
    </recommendedName>
</protein>
<name>A0AA97F8S1_9SPHN</name>
<evidence type="ECO:0000256" key="2">
    <source>
        <dbReference type="SAM" id="SignalP"/>
    </source>
</evidence>
<feature type="compositionally biased region" description="Acidic residues" evidence="1">
    <location>
        <begin position="90"/>
        <end position="109"/>
    </location>
</feature>
<dbReference type="KEGG" id="acoa:RB602_15085"/>
<dbReference type="Proteomes" id="UP001302429">
    <property type="component" value="Chromosome"/>
</dbReference>
<evidence type="ECO:0008006" key="5">
    <source>
        <dbReference type="Google" id="ProtNLM"/>
    </source>
</evidence>
<dbReference type="EMBL" id="CP136594">
    <property type="protein sequence ID" value="WOE75132.1"/>
    <property type="molecule type" value="Genomic_DNA"/>
</dbReference>
<dbReference type="AlphaFoldDB" id="A0AA97F8S1"/>
<feature type="compositionally biased region" description="Acidic residues" evidence="1">
    <location>
        <begin position="64"/>
        <end position="73"/>
    </location>
</feature>
<proteinExistence type="predicted"/>
<keyword evidence="4" id="KW-1185">Reference proteome</keyword>
<evidence type="ECO:0000313" key="4">
    <source>
        <dbReference type="Proteomes" id="UP001302429"/>
    </source>
</evidence>
<dbReference type="PROSITE" id="PS51257">
    <property type="entry name" value="PROKAR_LIPOPROTEIN"/>
    <property type="match status" value="1"/>
</dbReference>
<evidence type="ECO:0000313" key="3">
    <source>
        <dbReference type="EMBL" id="WOE75132.1"/>
    </source>
</evidence>
<keyword evidence="2" id="KW-0732">Signal</keyword>
<evidence type="ECO:0000256" key="1">
    <source>
        <dbReference type="SAM" id="MobiDB-lite"/>
    </source>
</evidence>